<dbReference type="OrthoDB" id="1155918at2"/>
<proteinExistence type="predicted"/>
<dbReference type="RefSeq" id="WP_138656639.1">
    <property type="nucleotide sequence ID" value="NZ_VATY01000001.1"/>
</dbReference>
<protein>
    <recommendedName>
        <fullName evidence="3">Lipocalin-like domain-containing protein</fullName>
    </recommendedName>
</protein>
<dbReference type="EMBL" id="VATY01000001">
    <property type="protein sequence ID" value="TMM58706.1"/>
    <property type="molecule type" value="Genomic_DNA"/>
</dbReference>
<evidence type="ECO:0008006" key="3">
    <source>
        <dbReference type="Google" id="ProtNLM"/>
    </source>
</evidence>
<evidence type="ECO:0000313" key="1">
    <source>
        <dbReference type="EMBL" id="TMM58706.1"/>
    </source>
</evidence>
<accession>A0A5S3PUL8</accession>
<comment type="caution">
    <text evidence="1">The sequence shown here is derived from an EMBL/GenBank/DDBJ whole genome shotgun (WGS) entry which is preliminary data.</text>
</comment>
<dbReference type="Proteomes" id="UP000310314">
    <property type="component" value="Unassembled WGS sequence"/>
</dbReference>
<name>A0A5S3PUL8_9FLAO</name>
<evidence type="ECO:0000313" key="2">
    <source>
        <dbReference type="Proteomes" id="UP000310314"/>
    </source>
</evidence>
<sequence>MKTILRTALIAGLILTTSCGKETANTIADIFDEEVEELESTALDIENVTDNVLIEGATKMEGAPPTPNGAISLDLSNTSKSALLNEGFDIAFSSDGDVTGAYIQFKSIEGNISDAYFDVKLESNNSNKNDKSLRRRRFKKPAASLKGLKTDEAIFDIDFNSTIEPGKFCYEICVYDVEGNISNPQEVCVTVESWGGSSKIEGKWNLFKEVDIFGGQSTTTLVGEQDCSGDEVFNCNNGGSFTADYWCYLTNSSSFTFKADGTFEYTNDDYSKEIRFNESKESCEALYDEVESTEITNGNWAYVEDTNELILIMSKDVYTVNGETETSTYQPGEGAIFAEIGIFLIDDVIRLGPGEESSENSYYRK</sequence>
<dbReference type="AlphaFoldDB" id="A0A5S3PUL8"/>
<organism evidence="1 2">
    <name type="scientific">Maribacter algarum</name>
    <name type="common">ex Zhang et al. 2020</name>
    <dbReference type="NCBI Taxonomy" id="2578118"/>
    <lineage>
        <taxon>Bacteria</taxon>
        <taxon>Pseudomonadati</taxon>
        <taxon>Bacteroidota</taxon>
        <taxon>Flavobacteriia</taxon>
        <taxon>Flavobacteriales</taxon>
        <taxon>Flavobacteriaceae</taxon>
        <taxon>Maribacter</taxon>
    </lineage>
</organism>
<reference evidence="1 2" key="1">
    <citation type="submission" date="2019-05" db="EMBL/GenBank/DDBJ databases">
        <authorList>
            <person name="Zhang J.-Y."/>
            <person name="Feg X."/>
            <person name="Du Z.-J."/>
        </authorList>
    </citation>
    <scope>NUCLEOTIDE SEQUENCE [LARGE SCALE GENOMIC DNA]</scope>
    <source>
        <strain evidence="1 2">RZ26</strain>
    </source>
</reference>
<keyword evidence="2" id="KW-1185">Reference proteome</keyword>
<gene>
    <name evidence="1" type="ORF">FEE95_04555</name>
</gene>
<dbReference type="PROSITE" id="PS51257">
    <property type="entry name" value="PROKAR_LIPOPROTEIN"/>
    <property type="match status" value="1"/>
</dbReference>